<evidence type="ECO:0000313" key="2">
    <source>
        <dbReference type="EMBL" id="ROO88672.1"/>
    </source>
</evidence>
<reference evidence="2 3" key="1">
    <citation type="submission" date="2018-11" db="EMBL/GenBank/DDBJ databases">
        <title>Sequencing the genomes of 1000 actinobacteria strains.</title>
        <authorList>
            <person name="Klenk H.-P."/>
        </authorList>
    </citation>
    <scope>NUCLEOTIDE SEQUENCE [LARGE SCALE GENOMIC DNA]</scope>
    <source>
        <strain evidence="2 3">DSM 44254</strain>
    </source>
</reference>
<dbReference type="AlphaFoldDB" id="A0A3N1D556"/>
<gene>
    <name evidence="2" type="ORF">EDD29_6346</name>
</gene>
<keyword evidence="3" id="KW-1185">Reference proteome</keyword>
<proteinExistence type="predicted"/>
<feature type="domain" description="Beta-lactamase-related" evidence="1">
    <location>
        <begin position="10"/>
        <end position="305"/>
    </location>
</feature>
<organism evidence="2 3">
    <name type="scientific">Actinocorallia herbida</name>
    <dbReference type="NCBI Taxonomy" id="58109"/>
    <lineage>
        <taxon>Bacteria</taxon>
        <taxon>Bacillati</taxon>
        <taxon>Actinomycetota</taxon>
        <taxon>Actinomycetes</taxon>
        <taxon>Streptosporangiales</taxon>
        <taxon>Thermomonosporaceae</taxon>
        <taxon>Actinocorallia</taxon>
    </lineage>
</organism>
<dbReference type="Proteomes" id="UP000272400">
    <property type="component" value="Unassembled WGS sequence"/>
</dbReference>
<dbReference type="InterPro" id="IPR001466">
    <property type="entry name" value="Beta-lactam-related"/>
</dbReference>
<dbReference type="RefSeq" id="WP_170201663.1">
    <property type="nucleotide sequence ID" value="NZ_RJKE01000001.1"/>
</dbReference>
<dbReference type="InterPro" id="IPR050491">
    <property type="entry name" value="AmpC-like"/>
</dbReference>
<dbReference type="PANTHER" id="PTHR46825:SF7">
    <property type="entry name" value="D-ALANYL-D-ALANINE CARBOXYPEPTIDASE"/>
    <property type="match status" value="1"/>
</dbReference>
<protein>
    <submittedName>
        <fullName evidence="2">CubicO group peptidase (Beta-lactamase class C family)</fullName>
    </submittedName>
</protein>
<dbReference type="Pfam" id="PF00144">
    <property type="entry name" value="Beta-lactamase"/>
    <property type="match status" value="1"/>
</dbReference>
<dbReference type="EMBL" id="RJKE01000001">
    <property type="protein sequence ID" value="ROO88672.1"/>
    <property type="molecule type" value="Genomic_DNA"/>
</dbReference>
<evidence type="ECO:0000313" key="3">
    <source>
        <dbReference type="Proteomes" id="UP000272400"/>
    </source>
</evidence>
<dbReference type="Gene3D" id="3.40.710.10">
    <property type="entry name" value="DD-peptidase/beta-lactamase superfamily"/>
    <property type="match status" value="1"/>
</dbReference>
<name>A0A3N1D556_9ACTN</name>
<sequence length="322" mass="33662">MDEKLTALARTTAEDLGRRRAGVAVAAVVGDRTGIATAGPPGDVFEIGSVTKVLTALILARMVVDGRAGLDEPVADLLGAPVPSRDGEPIRLRHLSTHTSGLPRLPKGKLREAVLHPYEADPYADCTAEAVLEGLARTRLRARPGRRVKYSNLGVGLLGLALATRAGTDYATLLRAEICDPLGLERTGVDVPGLRQGHRPRGQEVSPWNMAALAGAGGVRGTAADLARLVRAHLDPASTPLGPAIDLVLRTRRPGAAAWGHLGWFGTRRPAGPLLWHNGGTAGFTSFVGISPECGVGVVVLSDTRRMVDGGGLGLLTVLESR</sequence>
<dbReference type="InterPro" id="IPR012338">
    <property type="entry name" value="Beta-lactam/transpept-like"/>
</dbReference>
<dbReference type="SUPFAM" id="SSF56601">
    <property type="entry name" value="beta-lactamase/transpeptidase-like"/>
    <property type="match status" value="1"/>
</dbReference>
<comment type="caution">
    <text evidence="2">The sequence shown here is derived from an EMBL/GenBank/DDBJ whole genome shotgun (WGS) entry which is preliminary data.</text>
</comment>
<accession>A0A3N1D556</accession>
<dbReference type="PANTHER" id="PTHR46825">
    <property type="entry name" value="D-ALANYL-D-ALANINE-CARBOXYPEPTIDASE/ENDOPEPTIDASE AMPH"/>
    <property type="match status" value="1"/>
</dbReference>
<evidence type="ECO:0000259" key="1">
    <source>
        <dbReference type="Pfam" id="PF00144"/>
    </source>
</evidence>